<dbReference type="InterPro" id="IPR005828">
    <property type="entry name" value="MFS_sugar_transport-like"/>
</dbReference>
<dbReference type="Proteomes" id="UP000504636">
    <property type="component" value="Unplaced"/>
</dbReference>
<gene>
    <name evidence="10 12" type="ORF">BDZ99DRAFT_502041</name>
</gene>
<feature type="transmembrane region" description="Helical" evidence="8">
    <location>
        <begin position="209"/>
        <end position="232"/>
    </location>
</feature>
<evidence type="ECO:0000256" key="7">
    <source>
        <dbReference type="RuleBase" id="RU003346"/>
    </source>
</evidence>
<feature type="transmembrane region" description="Helical" evidence="8">
    <location>
        <begin position="344"/>
        <end position="361"/>
    </location>
</feature>
<dbReference type="GeneID" id="54464755"/>
<reference evidence="12" key="2">
    <citation type="submission" date="2020-04" db="EMBL/GenBank/DDBJ databases">
        <authorList>
            <consortium name="NCBI Genome Project"/>
        </authorList>
    </citation>
    <scope>NUCLEOTIDE SEQUENCE</scope>
    <source>
        <strain evidence="12">CBS 304.34</strain>
    </source>
</reference>
<dbReference type="InterPro" id="IPR036259">
    <property type="entry name" value="MFS_trans_sf"/>
</dbReference>
<dbReference type="InterPro" id="IPR050360">
    <property type="entry name" value="MFS_Sugar_Transporters"/>
</dbReference>
<keyword evidence="5 8" id="KW-1133">Transmembrane helix</keyword>
<dbReference type="FunFam" id="1.20.1250.20:FF:000134">
    <property type="entry name" value="MFS sugar transporter protein"/>
    <property type="match status" value="1"/>
</dbReference>
<evidence type="ECO:0000313" key="12">
    <source>
        <dbReference type="RefSeq" id="XP_033572141.1"/>
    </source>
</evidence>
<dbReference type="Gene3D" id="1.20.1250.20">
    <property type="entry name" value="MFS general substrate transporter like domains"/>
    <property type="match status" value="1"/>
</dbReference>
<evidence type="ECO:0000256" key="3">
    <source>
        <dbReference type="ARBA" id="ARBA00022448"/>
    </source>
</evidence>
<evidence type="ECO:0000256" key="4">
    <source>
        <dbReference type="ARBA" id="ARBA00022692"/>
    </source>
</evidence>
<evidence type="ECO:0000259" key="9">
    <source>
        <dbReference type="PROSITE" id="PS50850"/>
    </source>
</evidence>
<dbReference type="PROSITE" id="PS50850">
    <property type="entry name" value="MFS"/>
    <property type="match status" value="1"/>
</dbReference>
<name>A0A6A6YBG8_9PEZI</name>
<comment type="subcellular location">
    <subcellularLocation>
        <location evidence="1">Membrane</location>
        <topology evidence="1">Multi-pass membrane protein</topology>
    </subcellularLocation>
</comment>
<protein>
    <submittedName>
        <fullName evidence="10 12">General substrate transporter</fullName>
    </submittedName>
</protein>
<keyword evidence="3 7" id="KW-0813">Transport</keyword>
<dbReference type="NCBIfam" id="TIGR00879">
    <property type="entry name" value="SP"/>
    <property type="match status" value="1"/>
</dbReference>
<dbReference type="OrthoDB" id="6133115at2759"/>
<evidence type="ECO:0000256" key="6">
    <source>
        <dbReference type="ARBA" id="ARBA00023136"/>
    </source>
</evidence>
<dbReference type="GO" id="GO:0016020">
    <property type="term" value="C:membrane"/>
    <property type="evidence" value="ECO:0007669"/>
    <property type="project" value="UniProtKB-SubCell"/>
</dbReference>
<accession>A0A6A6YBG8</accession>
<dbReference type="PROSITE" id="PS00216">
    <property type="entry name" value="SUGAR_TRANSPORT_1"/>
    <property type="match status" value="1"/>
</dbReference>
<dbReference type="InterPro" id="IPR020846">
    <property type="entry name" value="MFS_dom"/>
</dbReference>
<dbReference type="PANTHER" id="PTHR48022:SF3">
    <property type="entry name" value="HEXOSE TRANSPORTER PROTEIN (AFU_ORTHOLOGUE AFUA_8G04480)-RELATED"/>
    <property type="match status" value="1"/>
</dbReference>
<feature type="transmembrane region" description="Helical" evidence="8">
    <location>
        <begin position="151"/>
        <end position="173"/>
    </location>
</feature>
<dbReference type="RefSeq" id="XP_033572141.1">
    <property type="nucleotide sequence ID" value="XM_033723862.1"/>
</dbReference>
<evidence type="ECO:0000256" key="1">
    <source>
        <dbReference type="ARBA" id="ARBA00004141"/>
    </source>
</evidence>
<sequence length="535" mass="59973">MGYSDRYLRSKMRLFKSSKKDSELAVGPELAAVLPDNPKPWYRTRHLILLNLMLLVPMLSPGVYGYDGSMVNGLQTLPQWWNYFGQPKSSVLGALNAMYPLGKLIGVLPATFIGDRWGRKVPLTFGLVVAVIGAALQGAAQNLPMFIVARWIVGFACAFISQPAPILVTELAYPTQRGKVTGLYYTFYWIGAIMAAWITYGTFRMPSSWSWRIPSILQGLIPFIQLLFVWFVPESPRWYIAHDDIPAARRILTKWHAGGDETSRLVDFEMAEMISHIEAERLISSQSSYVDLICTAPNRKRTFISFVIGFWGTWGGIAVISYYLTLVLKSIGITKTSDQALINGMLQLFNYLCSVGAGILIDRIGRRTLWLTCAVGMLLSYIGWTVLASVFARTGDHAVGNSVIAFVFIYSFFYDIGFTPLLQTYPIEIFPYTLRGRGFTVSLVSTYVGLIIGQFVNPIALGDIGWKYYIVFCILIFMLLVFVYFLFPETSGKSLEEIAICFGDEKTVAVDGKFEVEMGDEETKEAETRIEDVKA</sequence>
<feature type="transmembrane region" description="Helical" evidence="8">
    <location>
        <begin position="468"/>
        <end position="487"/>
    </location>
</feature>
<evidence type="ECO:0000256" key="8">
    <source>
        <dbReference type="SAM" id="Phobius"/>
    </source>
</evidence>
<dbReference type="InterPro" id="IPR005829">
    <property type="entry name" value="Sugar_transporter_CS"/>
</dbReference>
<feature type="transmembrane region" description="Helical" evidence="8">
    <location>
        <begin position="97"/>
        <end position="114"/>
    </location>
</feature>
<keyword evidence="11" id="KW-1185">Reference proteome</keyword>
<dbReference type="PANTHER" id="PTHR48022">
    <property type="entry name" value="PLASTIDIC GLUCOSE TRANSPORTER 4"/>
    <property type="match status" value="1"/>
</dbReference>
<feature type="transmembrane region" description="Helical" evidence="8">
    <location>
        <begin position="303"/>
        <end position="324"/>
    </location>
</feature>
<evidence type="ECO:0000313" key="11">
    <source>
        <dbReference type="Proteomes" id="UP000504636"/>
    </source>
</evidence>
<feature type="domain" description="Major facilitator superfamily (MFS) profile" evidence="9">
    <location>
        <begin position="53"/>
        <end position="491"/>
    </location>
</feature>
<feature type="transmembrane region" description="Helical" evidence="8">
    <location>
        <begin position="121"/>
        <end position="139"/>
    </location>
</feature>
<reference evidence="12" key="3">
    <citation type="submission" date="2025-04" db="UniProtKB">
        <authorList>
            <consortium name="RefSeq"/>
        </authorList>
    </citation>
    <scope>IDENTIFICATION</scope>
    <source>
        <strain evidence="12">CBS 304.34</strain>
    </source>
</reference>
<feature type="transmembrane region" description="Helical" evidence="8">
    <location>
        <begin position="185"/>
        <end position="203"/>
    </location>
</feature>
<feature type="transmembrane region" description="Helical" evidence="8">
    <location>
        <begin position="368"/>
        <end position="392"/>
    </location>
</feature>
<dbReference type="Pfam" id="PF00083">
    <property type="entry name" value="Sugar_tr"/>
    <property type="match status" value="1"/>
</dbReference>
<dbReference type="GO" id="GO:0005351">
    <property type="term" value="F:carbohydrate:proton symporter activity"/>
    <property type="evidence" value="ECO:0007669"/>
    <property type="project" value="TreeGrafter"/>
</dbReference>
<keyword evidence="6 8" id="KW-0472">Membrane</keyword>
<evidence type="ECO:0000313" key="10">
    <source>
        <dbReference type="EMBL" id="KAF2805177.1"/>
    </source>
</evidence>
<keyword evidence="4 8" id="KW-0812">Transmembrane</keyword>
<feature type="transmembrane region" description="Helical" evidence="8">
    <location>
        <begin position="438"/>
        <end position="456"/>
    </location>
</feature>
<dbReference type="InterPro" id="IPR003663">
    <property type="entry name" value="Sugar/inositol_transpt"/>
</dbReference>
<dbReference type="SUPFAM" id="SSF103473">
    <property type="entry name" value="MFS general substrate transporter"/>
    <property type="match status" value="1"/>
</dbReference>
<feature type="transmembrane region" description="Helical" evidence="8">
    <location>
        <begin position="398"/>
        <end position="417"/>
    </location>
</feature>
<evidence type="ECO:0000256" key="5">
    <source>
        <dbReference type="ARBA" id="ARBA00022989"/>
    </source>
</evidence>
<reference evidence="10 12" key="1">
    <citation type="journal article" date="2020" name="Stud. Mycol.">
        <title>101 Dothideomycetes genomes: a test case for predicting lifestyles and emergence of pathogens.</title>
        <authorList>
            <person name="Haridas S."/>
            <person name="Albert R."/>
            <person name="Binder M."/>
            <person name="Bloem J."/>
            <person name="Labutti K."/>
            <person name="Salamov A."/>
            <person name="Andreopoulos B."/>
            <person name="Baker S."/>
            <person name="Barry K."/>
            <person name="Bills G."/>
            <person name="Bluhm B."/>
            <person name="Cannon C."/>
            <person name="Castanera R."/>
            <person name="Culley D."/>
            <person name="Daum C."/>
            <person name="Ezra D."/>
            <person name="Gonzalez J."/>
            <person name="Henrissat B."/>
            <person name="Kuo A."/>
            <person name="Liang C."/>
            <person name="Lipzen A."/>
            <person name="Lutzoni F."/>
            <person name="Magnuson J."/>
            <person name="Mondo S."/>
            <person name="Nolan M."/>
            <person name="Ohm R."/>
            <person name="Pangilinan J."/>
            <person name="Park H.-J."/>
            <person name="Ramirez L."/>
            <person name="Alfaro M."/>
            <person name="Sun H."/>
            <person name="Tritt A."/>
            <person name="Yoshinaga Y."/>
            <person name="Zwiers L.-H."/>
            <person name="Turgeon B."/>
            <person name="Goodwin S."/>
            <person name="Spatafora J."/>
            <person name="Crous P."/>
            <person name="Grigoriev I."/>
        </authorList>
    </citation>
    <scope>NUCLEOTIDE SEQUENCE</scope>
    <source>
        <strain evidence="10 12">CBS 304.34</strain>
    </source>
</reference>
<proteinExistence type="inferred from homology"/>
<evidence type="ECO:0000256" key="2">
    <source>
        <dbReference type="ARBA" id="ARBA00010992"/>
    </source>
</evidence>
<organism evidence="10">
    <name type="scientific">Mytilinidion resinicola</name>
    <dbReference type="NCBI Taxonomy" id="574789"/>
    <lineage>
        <taxon>Eukaryota</taxon>
        <taxon>Fungi</taxon>
        <taxon>Dikarya</taxon>
        <taxon>Ascomycota</taxon>
        <taxon>Pezizomycotina</taxon>
        <taxon>Dothideomycetes</taxon>
        <taxon>Pleosporomycetidae</taxon>
        <taxon>Mytilinidiales</taxon>
        <taxon>Mytilinidiaceae</taxon>
        <taxon>Mytilinidion</taxon>
    </lineage>
</organism>
<dbReference type="EMBL" id="MU003710">
    <property type="protein sequence ID" value="KAF2805177.1"/>
    <property type="molecule type" value="Genomic_DNA"/>
</dbReference>
<comment type="similarity">
    <text evidence="2 7">Belongs to the major facilitator superfamily. Sugar transporter (TC 2.A.1.1) family.</text>
</comment>
<dbReference type="PRINTS" id="PR00171">
    <property type="entry name" value="SUGRTRNSPORT"/>
</dbReference>
<feature type="transmembrane region" description="Helical" evidence="8">
    <location>
        <begin position="47"/>
        <end position="66"/>
    </location>
</feature>
<dbReference type="AlphaFoldDB" id="A0A6A6YBG8"/>